<dbReference type="GO" id="GO:0004017">
    <property type="term" value="F:AMP kinase activity"/>
    <property type="evidence" value="ECO:0007669"/>
    <property type="project" value="UniProtKB-EC"/>
</dbReference>
<evidence type="ECO:0000256" key="3">
    <source>
        <dbReference type="ARBA" id="ARBA00022741"/>
    </source>
</evidence>
<dbReference type="SUPFAM" id="SSF52540">
    <property type="entry name" value="P-loop containing nucleoside triphosphate hydrolases"/>
    <property type="match status" value="1"/>
</dbReference>
<dbReference type="GO" id="GO:0005524">
    <property type="term" value="F:ATP binding"/>
    <property type="evidence" value="ECO:0007669"/>
    <property type="project" value="UniProtKB-KW"/>
</dbReference>
<comment type="subunit">
    <text evidence="6">Monomer.</text>
</comment>
<keyword evidence="3 6" id="KW-0547">Nucleotide-binding</keyword>
<comment type="catalytic activity">
    <reaction evidence="6">
        <text>AMP + ATP = 2 ADP</text>
        <dbReference type="Rhea" id="RHEA:12973"/>
        <dbReference type="ChEBI" id="CHEBI:30616"/>
        <dbReference type="ChEBI" id="CHEBI:456215"/>
        <dbReference type="ChEBI" id="CHEBI:456216"/>
        <dbReference type="EC" id="2.7.4.3"/>
    </reaction>
</comment>
<dbReference type="AlphaFoldDB" id="A0A2H0WLL5"/>
<dbReference type="GO" id="GO:0005737">
    <property type="term" value="C:cytoplasm"/>
    <property type="evidence" value="ECO:0007669"/>
    <property type="project" value="UniProtKB-SubCell"/>
</dbReference>
<dbReference type="PRINTS" id="PR00094">
    <property type="entry name" value="ADENYLTKNASE"/>
</dbReference>
<accession>A0A2H0WLL5</accession>
<reference evidence="8" key="1">
    <citation type="submission" date="2017-09" db="EMBL/GenBank/DDBJ databases">
        <title>Depth-based differentiation of microbial function through sediment-hosted aquifers and enrichment of novel symbionts in the deep terrestrial subsurface.</title>
        <authorList>
            <person name="Probst A.J."/>
            <person name="Ladd B."/>
            <person name="Jarett J.K."/>
            <person name="Geller-Mcgrath D.E."/>
            <person name="Sieber C.M.K."/>
            <person name="Emerson J.B."/>
            <person name="Anantharaman K."/>
            <person name="Thomas B.C."/>
            <person name="Malmstrom R."/>
            <person name="Stieglmeier M."/>
            <person name="Klingl A."/>
            <person name="Woyke T."/>
            <person name="Ryan C.M."/>
            <person name="Banfield J.F."/>
        </authorList>
    </citation>
    <scope>NUCLEOTIDE SEQUENCE [LARGE SCALE GENOMIC DNA]</scope>
</reference>
<gene>
    <name evidence="7" type="ORF">COT67_01495</name>
</gene>
<keyword evidence="4 5" id="KW-0418">Kinase</keyword>
<name>A0A2H0WLL5_9BACT</name>
<keyword evidence="6" id="KW-0067">ATP-binding</keyword>
<comment type="caution">
    <text evidence="7">The sequence shown here is derived from an EMBL/GenBank/DDBJ whole genome shotgun (WGS) entry which is preliminary data.</text>
</comment>
<dbReference type="InterPro" id="IPR027417">
    <property type="entry name" value="P-loop_NTPase"/>
</dbReference>
<dbReference type="InterPro" id="IPR000850">
    <property type="entry name" value="Adenylat/UMP-CMP_kin"/>
</dbReference>
<dbReference type="EMBL" id="PEZL01000021">
    <property type="protein sequence ID" value="PIS13475.1"/>
    <property type="molecule type" value="Genomic_DNA"/>
</dbReference>
<evidence type="ECO:0000256" key="4">
    <source>
        <dbReference type="ARBA" id="ARBA00022777"/>
    </source>
</evidence>
<sequence length="223" mass="25067">MNKIIFVIGPPGAGKGTQARLLVEKTGFYHFITSREGKEYIAKHKAEDLETARQEKLYKEGILFEPEWLLRAQKERVGEILADNNIAGIVFDGSPRTLFEAENLPAFLSESVGKENIVGIVVDVSAEETKKRAGERLVCNKNENHVVSTRLNIGVKIGDKCPICDGVLQKRDLDAEIDERVRQYQERTVPGIEYLKKNYKVFIINGAQPVEKIHADIMAALQF</sequence>
<dbReference type="Pfam" id="PF00406">
    <property type="entry name" value="ADK"/>
    <property type="match status" value="1"/>
</dbReference>
<comment type="subcellular location">
    <subcellularLocation>
        <location evidence="6">Cytoplasm</location>
    </subcellularLocation>
</comment>
<dbReference type="Gene3D" id="3.40.50.300">
    <property type="entry name" value="P-loop containing nucleotide triphosphate hydrolases"/>
    <property type="match status" value="1"/>
</dbReference>
<evidence type="ECO:0000256" key="1">
    <source>
        <dbReference type="ARBA" id="ARBA00022679"/>
    </source>
</evidence>
<dbReference type="CDD" id="cd01428">
    <property type="entry name" value="ADK"/>
    <property type="match status" value="1"/>
</dbReference>
<evidence type="ECO:0000256" key="6">
    <source>
        <dbReference type="RuleBase" id="RU003331"/>
    </source>
</evidence>
<organism evidence="7 8">
    <name type="scientific">Candidatus Tagabacteria bacterium CG09_land_8_20_14_0_10_41_14</name>
    <dbReference type="NCBI Taxonomy" id="1975021"/>
    <lineage>
        <taxon>Bacteria</taxon>
        <taxon>Candidatus Tagaibacteriota</taxon>
    </lineage>
</organism>
<dbReference type="Proteomes" id="UP000230353">
    <property type="component" value="Unassembled WGS sequence"/>
</dbReference>
<keyword evidence="1 5" id="KW-0808">Transferase</keyword>
<evidence type="ECO:0000313" key="8">
    <source>
        <dbReference type="Proteomes" id="UP000230353"/>
    </source>
</evidence>
<evidence type="ECO:0000256" key="5">
    <source>
        <dbReference type="RuleBase" id="RU003330"/>
    </source>
</evidence>
<evidence type="ECO:0000313" key="7">
    <source>
        <dbReference type="EMBL" id="PIS13475.1"/>
    </source>
</evidence>
<evidence type="ECO:0000256" key="2">
    <source>
        <dbReference type="ARBA" id="ARBA00022727"/>
    </source>
</evidence>
<dbReference type="EC" id="2.7.4.3" evidence="6"/>
<protein>
    <recommendedName>
        <fullName evidence="6">Adenylate kinase</fullName>
        <ecNumber evidence="6">2.7.4.3</ecNumber>
    </recommendedName>
</protein>
<proteinExistence type="inferred from homology"/>
<comment type="similarity">
    <text evidence="5">Belongs to the adenylate kinase family.</text>
</comment>
<dbReference type="PANTHER" id="PTHR23359">
    <property type="entry name" value="NUCLEOTIDE KINASE"/>
    <property type="match status" value="1"/>
</dbReference>
<keyword evidence="2" id="KW-0545">Nucleotide biosynthesis</keyword>